<evidence type="ECO:0000256" key="1">
    <source>
        <dbReference type="ARBA" id="ARBA00004141"/>
    </source>
</evidence>
<sequence>MSIPVSADADPDAMSQTPWPAARHRQRTSSSGNLLDHTSQPSSETTATSYQTIGGRNKAPPDVPEPKHVRFSTWDLFTLSVSMAGAQVTWTVELGYGTPFLLSLGISEQVTSLVWLAGPISGLVAQPLIGAISDSSSSRYRRRYWVVLSTAALIVATSALAYCKSIAAFFVDLYGGGFGDWDPDRAKQVTNGAIGIAVVAFYLLDFALNALQASLRNLLLDVTPPEQLNAGNAWHSRMTQAGNIMGYGFGFLPLAKLPFLNFLGGDQFSKFCVISIAILVITVWTTCWFHEEKESAENREKQNKLSDILENIQRAITTLPRPVRKVCIVQLFAFMGWFPFLFYSTTYVGQIMAYQLGEEPDIELATRAGEFAMLLYSIVAVIAGVLLPRLALRDTRLLPQDGDDERHTERLRMLLGCWREEASISGRPLRLPRMPLLLREIWMGAMLLFSVLMFSTTWIVTVPMATVMISLVGICWAVACWVPFAIIMEILREMSECQTQTVRRSDGRAPDECDPLLQSSPSRRERGEGNNNGETPTEGTQANVGGTILGIHNLAIVMPQFIIALVSSAIFYVVDSSRPVLPDLAPGLFVGSGGNTSYHGKNGVAWVLRFGGLCTLVGAFLARTVPRTKSERELAASLATLKALKDEEEA</sequence>
<keyword evidence="4 7" id="KW-1133">Transmembrane helix</keyword>
<protein>
    <recommendedName>
        <fullName evidence="10">Major facilitator superfamily (MFS) profile domain-containing protein</fullName>
    </recommendedName>
</protein>
<reference evidence="9" key="2">
    <citation type="submission" date="2015-01" db="EMBL/GenBank/DDBJ databases">
        <title>Evolutionary Origins and Diversification of the Mycorrhizal Mutualists.</title>
        <authorList>
            <consortium name="DOE Joint Genome Institute"/>
            <consortium name="Mycorrhizal Genomics Consortium"/>
            <person name="Kohler A."/>
            <person name="Kuo A."/>
            <person name="Nagy L.G."/>
            <person name="Floudas D."/>
            <person name="Copeland A."/>
            <person name="Barry K.W."/>
            <person name="Cichocki N."/>
            <person name="Veneault-Fourrey C."/>
            <person name="LaButti K."/>
            <person name="Lindquist E.A."/>
            <person name="Lipzen A."/>
            <person name="Lundell T."/>
            <person name="Morin E."/>
            <person name="Murat C."/>
            <person name="Riley R."/>
            <person name="Ohm R."/>
            <person name="Sun H."/>
            <person name="Tunlid A."/>
            <person name="Henrissat B."/>
            <person name="Grigoriev I.V."/>
            <person name="Hibbett D.S."/>
            <person name="Martin F."/>
        </authorList>
    </citation>
    <scope>NUCLEOTIDE SEQUENCE [LARGE SCALE GENOMIC DNA]</scope>
    <source>
        <strain evidence="9">Foug A</strain>
    </source>
</reference>
<dbReference type="GO" id="GO:0008506">
    <property type="term" value="F:sucrose:proton symporter activity"/>
    <property type="evidence" value="ECO:0007669"/>
    <property type="project" value="TreeGrafter"/>
</dbReference>
<accession>A0A0C3A557</accession>
<comment type="subcellular location">
    <subcellularLocation>
        <location evidence="1">Membrane</location>
        <topology evidence="1">Multi-pass membrane protein</topology>
    </subcellularLocation>
</comment>
<feature type="transmembrane region" description="Helical" evidence="7">
    <location>
        <begin position="373"/>
        <end position="392"/>
    </location>
</feature>
<dbReference type="HOGENOM" id="CLU_018303_1_1_1"/>
<evidence type="ECO:0000313" key="8">
    <source>
        <dbReference type="EMBL" id="KIM68823.1"/>
    </source>
</evidence>
<dbReference type="SUPFAM" id="SSF103473">
    <property type="entry name" value="MFS general substrate transporter"/>
    <property type="match status" value="1"/>
</dbReference>
<name>A0A0C3A557_9AGAM</name>
<evidence type="ECO:0000256" key="2">
    <source>
        <dbReference type="ARBA" id="ARBA00022448"/>
    </source>
</evidence>
<keyword evidence="3 7" id="KW-0812">Transmembrane</keyword>
<dbReference type="AlphaFoldDB" id="A0A0C3A557"/>
<dbReference type="InterPro" id="IPR036259">
    <property type="entry name" value="MFS_trans_sf"/>
</dbReference>
<feature type="transmembrane region" description="Helical" evidence="7">
    <location>
        <begin position="467"/>
        <end position="488"/>
    </location>
</feature>
<feature type="transmembrane region" description="Helical" evidence="7">
    <location>
        <begin position="441"/>
        <end position="461"/>
    </location>
</feature>
<dbReference type="GO" id="GO:0005886">
    <property type="term" value="C:plasma membrane"/>
    <property type="evidence" value="ECO:0007669"/>
    <property type="project" value="TreeGrafter"/>
</dbReference>
<feature type="transmembrane region" description="Helical" evidence="7">
    <location>
        <begin position="268"/>
        <end position="289"/>
    </location>
</feature>
<feature type="transmembrane region" description="Helical" evidence="7">
    <location>
        <begin position="603"/>
        <end position="622"/>
    </location>
</feature>
<evidence type="ECO:0000256" key="5">
    <source>
        <dbReference type="ARBA" id="ARBA00023136"/>
    </source>
</evidence>
<proteinExistence type="predicted"/>
<evidence type="ECO:0000256" key="6">
    <source>
        <dbReference type="SAM" id="MobiDB-lite"/>
    </source>
</evidence>
<dbReference type="PANTHER" id="PTHR19432">
    <property type="entry name" value="SUGAR TRANSPORTER"/>
    <property type="match status" value="1"/>
</dbReference>
<evidence type="ECO:0000256" key="4">
    <source>
        <dbReference type="ARBA" id="ARBA00022989"/>
    </source>
</evidence>
<feature type="transmembrane region" description="Helical" evidence="7">
    <location>
        <begin position="191"/>
        <end position="211"/>
    </location>
</feature>
<feature type="transmembrane region" description="Helical" evidence="7">
    <location>
        <begin position="554"/>
        <end position="574"/>
    </location>
</feature>
<feature type="transmembrane region" description="Helical" evidence="7">
    <location>
        <begin position="244"/>
        <end position="262"/>
    </location>
</feature>
<dbReference type="OrthoDB" id="28755at2759"/>
<feature type="region of interest" description="Disordered" evidence="6">
    <location>
        <begin position="502"/>
        <end position="542"/>
    </location>
</feature>
<evidence type="ECO:0000256" key="7">
    <source>
        <dbReference type="SAM" id="Phobius"/>
    </source>
</evidence>
<organism evidence="8 9">
    <name type="scientific">Scleroderma citrinum Foug A</name>
    <dbReference type="NCBI Taxonomy" id="1036808"/>
    <lineage>
        <taxon>Eukaryota</taxon>
        <taxon>Fungi</taxon>
        <taxon>Dikarya</taxon>
        <taxon>Basidiomycota</taxon>
        <taxon>Agaricomycotina</taxon>
        <taxon>Agaricomycetes</taxon>
        <taxon>Agaricomycetidae</taxon>
        <taxon>Boletales</taxon>
        <taxon>Sclerodermatineae</taxon>
        <taxon>Sclerodermataceae</taxon>
        <taxon>Scleroderma</taxon>
    </lineage>
</organism>
<keyword evidence="2" id="KW-0813">Transport</keyword>
<dbReference type="EMBL" id="KN822008">
    <property type="protein sequence ID" value="KIM68823.1"/>
    <property type="molecule type" value="Genomic_DNA"/>
</dbReference>
<gene>
    <name evidence="8" type="ORF">SCLCIDRAFT_1180973</name>
</gene>
<feature type="transmembrane region" description="Helical" evidence="7">
    <location>
        <begin position="144"/>
        <end position="171"/>
    </location>
</feature>
<keyword evidence="5 7" id="KW-0472">Membrane</keyword>
<feature type="region of interest" description="Disordered" evidence="6">
    <location>
        <begin position="1"/>
        <end position="65"/>
    </location>
</feature>
<evidence type="ECO:0000256" key="3">
    <source>
        <dbReference type="ARBA" id="ARBA00022692"/>
    </source>
</evidence>
<evidence type="ECO:0000313" key="9">
    <source>
        <dbReference type="Proteomes" id="UP000053989"/>
    </source>
</evidence>
<dbReference type="InParanoid" id="A0A0C3A557"/>
<feature type="compositionally biased region" description="Polar residues" evidence="6">
    <location>
        <begin position="28"/>
        <end position="54"/>
    </location>
</feature>
<dbReference type="Gene3D" id="1.20.1250.20">
    <property type="entry name" value="MFS general substrate transporter like domains"/>
    <property type="match status" value="1"/>
</dbReference>
<dbReference type="PANTHER" id="PTHR19432:SF35">
    <property type="entry name" value="SOLUTE CARRIER FAMILY 45 MEMBER 3 ISOFORM X1"/>
    <property type="match status" value="1"/>
</dbReference>
<dbReference type="Proteomes" id="UP000053989">
    <property type="component" value="Unassembled WGS sequence"/>
</dbReference>
<evidence type="ECO:0008006" key="10">
    <source>
        <dbReference type="Google" id="ProtNLM"/>
    </source>
</evidence>
<keyword evidence="9" id="KW-1185">Reference proteome</keyword>
<reference evidence="8 9" key="1">
    <citation type="submission" date="2014-04" db="EMBL/GenBank/DDBJ databases">
        <authorList>
            <consortium name="DOE Joint Genome Institute"/>
            <person name="Kuo A."/>
            <person name="Kohler A."/>
            <person name="Nagy L.G."/>
            <person name="Floudas D."/>
            <person name="Copeland A."/>
            <person name="Barry K.W."/>
            <person name="Cichocki N."/>
            <person name="Veneault-Fourrey C."/>
            <person name="LaButti K."/>
            <person name="Lindquist E.A."/>
            <person name="Lipzen A."/>
            <person name="Lundell T."/>
            <person name="Morin E."/>
            <person name="Murat C."/>
            <person name="Sun H."/>
            <person name="Tunlid A."/>
            <person name="Henrissat B."/>
            <person name="Grigoriev I.V."/>
            <person name="Hibbett D.S."/>
            <person name="Martin F."/>
            <person name="Nordberg H.P."/>
            <person name="Cantor M.N."/>
            <person name="Hua S.X."/>
        </authorList>
    </citation>
    <scope>NUCLEOTIDE SEQUENCE [LARGE SCALE GENOMIC DNA]</scope>
    <source>
        <strain evidence="8 9">Foug A</strain>
    </source>
</reference>
<feature type="transmembrane region" description="Helical" evidence="7">
    <location>
        <begin position="331"/>
        <end position="353"/>
    </location>
</feature>